<proteinExistence type="predicted"/>
<gene>
    <name evidence="1" type="ORF">ALC56_13839</name>
</gene>
<name>A0A195ETX9_9HYME</name>
<reference evidence="1 2" key="1">
    <citation type="submission" date="2016-03" db="EMBL/GenBank/DDBJ databases">
        <title>Trachymyrmex septentrionalis WGS genome.</title>
        <authorList>
            <person name="Nygaard S."/>
            <person name="Hu H."/>
            <person name="Boomsma J."/>
            <person name="Zhang G."/>
        </authorList>
    </citation>
    <scope>NUCLEOTIDE SEQUENCE [LARGE SCALE GENOMIC DNA]</scope>
    <source>
        <strain evidence="1">Tsep2-gDNA-1</strain>
        <tissue evidence="1">Whole body</tissue>
    </source>
</reference>
<dbReference type="AlphaFoldDB" id="A0A195ETX9"/>
<dbReference type="EMBL" id="KQ981965">
    <property type="protein sequence ID" value="KYN31700.1"/>
    <property type="molecule type" value="Genomic_DNA"/>
</dbReference>
<protein>
    <submittedName>
        <fullName evidence="1">Uncharacterized protein</fullName>
    </submittedName>
</protein>
<evidence type="ECO:0000313" key="1">
    <source>
        <dbReference type="EMBL" id="KYN31700.1"/>
    </source>
</evidence>
<dbReference type="Proteomes" id="UP000078541">
    <property type="component" value="Unassembled WGS sequence"/>
</dbReference>
<accession>A0A195ETX9</accession>
<sequence length="62" mass="7601">MPCFKSSRVSEWLEDEEREDATVDIITTNHLQFVDIRRRLTNRFNVNYKEDYRLRETEHGKI</sequence>
<evidence type="ECO:0000313" key="2">
    <source>
        <dbReference type="Proteomes" id="UP000078541"/>
    </source>
</evidence>
<keyword evidence="2" id="KW-1185">Reference proteome</keyword>
<organism evidence="1 2">
    <name type="scientific">Trachymyrmex septentrionalis</name>
    <dbReference type="NCBI Taxonomy" id="34720"/>
    <lineage>
        <taxon>Eukaryota</taxon>
        <taxon>Metazoa</taxon>
        <taxon>Ecdysozoa</taxon>
        <taxon>Arthropoda</taxon>
        <taxon>Hexapoda</taxon>
        <taxon>Insecta</taxon>
        <taxon>Pterygota</taxon>
        <taxon>Neoptera</taxon>
        <taxon>Endopterygota</taxon>
        <taxon>Hymenoptera</taxon>
        <taxon>Apocrita</taxon>
        <taxon>Aculeata</taxon>
        <taxon>Formicoidea</taxon>
        <taxon>Formicidae</taxon>
        <taxon>Myrmicinae</taxon>
        <taxon>Trachymyrmex</taxon>
    </lineage>
</organism>